<comment type="caution">
    <text evidence="1">The sequence shown here is derived from an EMBL/GenBank/DDBJ whole genome shotgun (WGS) entry which is preliminary data.</text>
</comment>
<evidence type="ECO:0000313" key="1">
    <source>
        <dbReference type="EMBL" id="PHQ32667.1"/>
    </source>
</evidence>
<organism evidence="1 2">
    <name type="scientific">Rhodopirellula bahusiensis</name>
    <dbReference type="NCBI Taxonomy" id="2014065"/>
    <lineage>
        <taxon>Bacteria</taxon>
        <taxon>Pseudomonadati</taxon>
        <taxon>Planctomycetota</taxon>
        <taxon>Planctomycetia</taxon>
        <taxon>Pirellulales</taxon>
        <taxon>Pirellulaceae</taxon>
        <taxon>Rhodopirellula</taxon>
    </lineage>
</organism>
<reference evidence="1 2" key="1">
    <citation type="submission" date="2017-06" db="EMBL/GenBank/DDBJ databases">
        <title>Description of Rhodopirellula bahusiensis sp. nov.</title>
        <authorList>
            <person name="Kizina J."/>
            <person name="Harder J."/>
        </authorList>
    </citation>
    <scope>NUCLEOTIDE SEQUENCE [LARGE SCALE GENOMIC DNA]</scope>
    <source>
        <strain evidence="1 2">SWK21</strain>
    </source>
</reference>
<name>A0A2G1W0W1_9BACT</name>
<accession>A0A2G1W0W1</accession>
<evidence type="ECO:0000313" key="2">
    <source>
        <dbReference type="Proteomes" id="UP000225740"/>
    </source>
</evidence>
<gene>
    <name evidence="1" type="ORF">CEE69_24850</name>
</gene>
<sequence length="1514" mass="169251">MSSVGGSANINGILYQIIGTLNETVSLHFHPAECSGDDVVEASLIMEPDSGGDLQYESGGERVVQQWKAKARGGTWSLKKIVEEVLPDLYLAVPDEHLDCSCRYEFITEGRIGDWTKAYDFFSSLNRKPPADRLEKSLDDSSNTHTRAGNKISDLALFRWVVKAVRKREGLRDEAIELSQRKVWHLLARFRMQENVTHELQTARLNQFLIHHVEFAEDVDAKRRELCGVLLDAASQGPQELNAESLLRRASIPLYSFRDWERLHARLSKRLVGQLAKEGYRKESDVRKQTPGLRDEIVVTGDSGQGKTWWLARVATNMDDSGALVVWVPAARGAKDVEAYVVHEVWNYGLQRDAPIALERLANRREQTQPDAPSPWLIVCVDDIKSIVEANALLHLDWERWGIRLLMTAPLELATDLSLSQLKPNVTVPDFSHSELRDYLTEGGVGWTTVPSDVRELIRRPVLSKIFVDIACTEAEFRPRNEYDLVEAAWNRVSSPISQALLTRTAGRLYKEPQEYPWQLGSLLESGFTPDLVKQLITEGWLKYTDSTHIAFWHPRFLCWAYATYLCQEYRNKKLSIDELIEETQACLRGNRQTRQLSLGYVPMDLLWQMSGAEENSDCWMLIKALETSDGLGHEDETFYRHLLASLGKRVINPIVRRLQDIEHLQHSAIPSCAAEALSIIGRSHPVLIADTARDCLESGNEAMIELGLQLAVHFPSSANVDRIWNVYCSRILARKENATDYSAQERACSAFEAVVAIDLDWLRTQLLESDPNDRCFRFLVYALGNLDLSAAAEVWEATKERLLSEILPSDRRCMIGCITSHDDASGFPILQEWADAEEDFVGVTALQALAHRDPSRALEVLGRVPLRQLELYAGSIGRSLFAEIPDQTCTAVLTLVADGASVEMTYIKLAASNGDRISPQVAEAILDLVDTTLGEHLESDELRNANAPWHDMDLVDKLHGQVMLEALRKRRGTSLETRLLTFSESRVDRDSHLVDHQFELATNLLRRIAGTGFTKLVNAMILSPCRHTRLKGCEQAIVRPDRTTRKALAAESISDVMWDSGASGTNLTQMRSIDSLAAIGEDAAVVTGILKWGLRVSPYIGDLRAGQEPMNDQDLSAALEVIQNPDDPTFANAILAIGQSGRQEYRERIEDVLMACDPGDALCQYCLLALEDLPSDCNRTLSRLVEQFHSGHFKYAVLKAISRCELPNESLLQLLPDDGQLDEIDQRLVAYLVSSGFPRAKIKSHIEKLVSSGGSRMHDTVALLDPSEHRHQELLWERTLDDDQTVCHIGSRAQAIRMLGTTAPDAAFEIGISTLGSDRRDRNSISVVLLDLDPSRAVAELITVACSTYEKTICSEIARAFRAKADPGTLSEELGEALRSSDRKRRRVAAFLASFCGSGICDEQLRSVAFSDRSWAVCAEAQAAIRSRQRESEAIELCETVAKLQPCEVWGTIDCILGLTDPGVLTLPNDPIGFISVLSEQPYALRKRTYESIRKLKKKTNDGMKSLAGKWKD</sequence>
<dbReference type="EMBL" id="NIZW01000024">
    <property type="protein sequence ID" value="PHQ32667.1"/>
    <property type="molecule type" value="Genomic_DNA"/>
</dbReference>
<proteinExistence type="predicted"/>
<dbReference type="Proteomes" id="UP000225740">
    <property type="component" value="Unassembled WGS sequence"/>
</dbReference>
<protein>
    <submittedName>
        <fullName evidence="1">Uncharacterized protein</fullName>
    </submittedName>
</protein>
<keyword evidence="2" id="KW-1185">Reference proteome</keyword>